<accession>A0ABS2AEC2</accession>
<organism evidence="2 3">
    <name type="scientific">Paractinoplanes ovalisporus</name>
    <dbReference type="NCBI Taxonomy" id="2810368"/>
    <lineage>
        <taxon>Bacteria</taxon>
        <taxon>Bacillati</taxon>
        <taxon>Actinomycetota</taxon>
        <taxon>Actinomycetes</taxon>
        <taxon>Micromonosporales</taxon>
        <taxon>Micromonosporaceae</taxon>
        <taxon>Paractinoplanes</taxon>
    </lineage>
</organism>
<evidence type="ECO:0000256" key="1">
    <source>
        <dbReference type="SAM" id="Coils"/>
    </source>
</evidence>
<name>A0ABS2AEC2_9ACTN</name>
<dbReference type="RefSeq" id="WP_203377608.1">
    <property type="nucleotide sequence ID" value="NZ_JAENHP010000005.1"/>
</dbReference>
<dbReference type="Proteomes" id="UP000632138">
    <property type="component" value="Unassembled WGS sequence"/>
</dbReference>
<feature type="coiled-coil region" evidence="1">
    <location>
        <begin position="32"/>
        <end position="66"/>
    </location>
</feature>
<sequence length="228" mass="26700">MPETAVQIPSVREPLDVAQRARWELAAMAGRLRMLEAKLVEERHRGDDLMRERDRERRRADRLRRSESYRIGSGLISLLRNPIEATPRLTRSVLRRLRPARRPAPLALEPGRPSVAVAPRPPVHLYVVIGLEFEAVREFVLTLRQRLLVDPDHRPVVMTDCASFPLLRELGILMEYLPDRTTWERHRPDRSWEDVLSERLSRLYRDHESVRTIIIDRTQPPTLAELLR</sequence>
<reference evidence="2 3" key="1">
    <citation type="submission" date="2021-01" db="EMBL/GenBank/DDBJ databases">
        <title>Actinoplanes sp. nov. LDG1-06 isolated from lichen.</title>
        <authorList>
            <person name="Saeng-In P."/>
            <person name="Phongsopitanun W."/>
            <person name="Kanchanasin P."/>
            <person name="Yuki M."/>
            <person name="Kudo T."/>
            <person name="Ohkuma M."/>
            <person name="Tanasupawat S."/>
        </authorList>
    </citation>
    <scope>NUCLEOTIDE SEQUENCE [LARGE SCALE GENOMIC DNA]</scope>
    <source>
        <strain evidence="2 3">LDG1-06</strain>
    </source>
</reference>
<dbReference type="EMBL" id="JAENHP010000005">
    <property type="protein sequence ID" value="MBM2617586.1"/>
    <property type="molecule type" value="Genomic_DNA"/>
</dbReference>
<comment type="caution">
    <text evidence="2">The sequence shown here is derived from an EMBL/GenBank/DDBJ whole genome shotgun (WGS) entry which is preliminary data.</text>
</comment>
<keyword evidence="3" id="KW-1185">Reference proteome</keyword>
<proteinExistence type="predicted"/>
<evidence type="ECO:0000313" key="3">
    <source>
        <dbReference type="Proteomes" id="UP000632138"/>
    </source>
</evidence>
<protein>
    <submittedName>
        <fullName evidence="2">Uncharacterized protein</fullName>
    </submittedName>
</protein>
<keyword evidence="1" id="KW-0175">Coiled coil</keyword>
<gene>
    <name evidence="2" type="ORF">JIG36_18695</name>
</gene>
<evidence type="ECO:0000313" key="2">
    <source>
        <dbReference type="EMBL" id="MBM2617586.1"/>
    </source>
</evidence>